<dbReference type="SUPFAM" id="SSF56399">
    <property type="entry name" value="ADP-ribosylation"/>
    <property type="match status" value="1"/>
</dbReference>
<reference evidence="1 2" key="1">
    <citation type="journal article" date="2016" name="Front. Microbiol.">
        <title>Single-Cell (Meta-)Genomics of a Dimorphic Candidatus Thiomargarita nelsonii Reveals Genomic Plasticity.</title>
        <authorList>
            <person name="Flood B.E."/>
            <person name="Fliss P."/>
            <person name="Jones D.S."/>
            <person name="Dick G.J."/>
            <person name="Jain S."/>
            <person name="Kaster A.K."/>
            <person name="Winkel M."/>
            <person name="Mussmann M."/>
            <person name="Bailey J."/>
        </authorList>
    </citation>
    <scope>NUCLEOTIDE SEQUENCE [LARGE SCALE GENOMIC DNA]</scope>
    <source>
        <strain evidence="1">Hydrate Ridge</strain>
    </source>
</reference>
<dbReference type="EMBL" id="JSZA02000011">
    <property type="protein sequence ID" value="KHD07658.1"/>
    <property type="molecule type" value="Genomic_DNA"/>
</dbReference>
<evidence type="ECO:0000313" key="1">
    <source>
        <dbReference type="EMBL" id="KHD07658.1"/>
    </source>
</evidence>
<name>A0A0A6PAD3_9GAMM</name>
<organism evidence="1 2">
    <name type="scientific">Candidatus Thiomargarita nelsonii</name>
    <dbReference type="NCBI Taxonomy" id="1003181"/>
    <lineage>
        <taxon>Bacteria</taxon>
        <taxon>Pseudomonadati</taxon>
        <taxon>Pseudomonadota</taxon>
        <taxon>Gammaproteobacteria</taxon>
        <taxon>Thiotrichales</taxon>
        <taxon>Thiotrichaceae</taxon>
        <taxon>Thiomargarita</taxon>
    </lineage>
</organism>
<comment type="caution">
    <text evidence="1">The sequence shown here is derived from an EMBL/GenBank/DDBJ whole genome shotgun (WGS) entry which is preliminary data.</text>
</comment>
<sequence>MYKHYPSLVFGFHACEREVGEALLSGEGGFKASKNDYDWLGNGMYFWENSPHRAEKYGEELKNKRQKLDTPFVVGAVIHLGYCFDLLESHSLQLLKNHYYSLKKTYLKVGLEMPGNNDIGANTDKLLRKLDCAVFEYMHSEMKKNETKPFDSIRAAFWEGKELYPSAGFKEKNHIQICIRNPNCIKGYFRPLAMDTNYPRV</sequence>
<proteinExistence type="predicted"/>
<accession>A0A0A6PAD3</accession>
<dbReference type="Proteomes" id="UP000030428">
    <property type="component" value="Unassembled WGS sequence"/>
</dbReference>
<keyword evidence="2" id="KW-1185">Reference proteome</keyword>
<gene>
    <name evidence="1" type="ORF">PN36_03935</name>
</gene>
<evidence type="ECO:0000313" key="2">
    <source>
        <dbReference type="Proteomes" id="UP000030428"/>
    </source>
</evidence>
<dbReference type="AlphaFoldDB" id="A0A0A6PAD3"/>
<protein>
    <submittedName>
        <fullName evidence="1">Uncharacterized protein</fullName>
    </submittedName>
</protein>